<dbReference type="GO" id="GO:0010181">
    <property type="term" value="F:FMN binding"/>
    <property type="evidence" value="ECO:0007669"/>
    <property type="project" value="InterPro"/>
</dbReference>
<evidence type="ECO:0000256" key="2">
    <source>
        <dbReference type="ARBA" id="ARBA00022630"/>
    </source>
</evidence>
<evidence type="ECO:0000256" key="5">
    <source>
        <dbReference type="SAM" id="Phobius"/>
    </source>
</evidence>
<dbReference type="PANTHER" id="PTHR43656:SF2">
    <property type="entry name" value="BINDING OXIDOREDUCTASE, PUTATIVE (AFU_ORTHOLOGUE AFUA_2G08260)-RELATED"/>
    <property type="match status" value="1"/>
</dbReference>
<protein>
    <recommendedName>
        <fullName evidence="6">NADH:flavin oxidoreductase/NADH oxidase N-terminal domain-containing protein</fullName>
    </recommendedName>
</protein>
<keyword evidence="5" id="KW-0812">Transmembrane</keyword>
<sequence length="513" mass="56827">MMAGNETHRDALTSNDIFSPVVLPCGSVLSNRLVKVAMYEHLASFFGGPPNDYHLRLYSEWAKHDWGMIITGNVQIMKDHGTLGRDMAIPASLDADELLQPFRELADAIHGVRSPCDGMRRNKTLAIMQLNHTGRQAANVIGGRLPLKPPLAPSAVRVGSGKDLGSRMLNTLLFQVPQAMSHTDVCFVMDRFVDGAILAHRTGFDGVQLHAAHGYLLAQFLSPKTNLRTDCYSNDNALDIIRSIAKRIRKSTSKEFAICIKLNVADYLPSASRTFLSEGEKKAIQHLLTLACWGLFDIVEVSGGDYESPDFMSTPDSQSSKSARAALFSRFSHQALQALDNIRDTCNGDVPLILLTGGLRTPRLMCSALSARHADLLGVGRGSVLCPDLPSLLRERLEGGAQWYDVPFCNEPDLRRPWLMEVRPFIWIWNLLPKVNLVGAGVAIAWYTVAMRNIANAPADAPAGSHQPMGLGSLQVLLSMYFWTPYCRTRSSFISFCFLLFLGIFFHRLFYML</sequence>
<dbReference type="InterPro" id="IPR013785">
    <property type="entry name" value="Aldolase_TIM"/>
</dbReference>
<keyword evidence="5" id="KW-0472">Membrane</keyword>
<evidence type="ECO:0000313" key="8">
    <source>
        <dbReference type="Proteomes" id="UP000521872"/>
    </source>
</evidence>
<dbReference type="InterPro" id="IPR001155">
    <property type="entry name" value="OxRdtase_FMN_N"/>
</dbReference>
<organism evidence="7 8">
    <name type="scientific">Agrocybe pediades</name>
    <dbReference type="NCBI Taxonomy" id="84607"/>
    <lineage>
        <taxon>Eukaryota</taxon>
        <taxon>Fungi</taxon>
        <taxon>Dikarya</taxon>
        <taxon>Basidiomycota</taxon>
        <taxon>Agaricomycotina</taxon>
        <taxon>Agaricomycetes</taxon>
        <taxon>Agaricomycetidae</taxon>
        <taxon>Agaricales</taxon>
        <taxon>Agaricineae</taxon>
        <taxon>Strophariaceae</taxon>
        <taxon>Agrocybe</taxon>
    </lineage>
</organism>
<accession>A0A8H4QXP1</accession>
<keyword evidence="4" id="KW-0560">Oxidoreductase</keyword>
<dbReference type="GO" id="GO:0016491">
    <property type="term" value="F:oxidoreductase activity"/>
    <property type="evidence" value="ECO:0007669"/>
    <property type="project" value="UniProtKB-KW"/>
</dbReference>
<evidence type="ECO:0000256" key="1">
    <source>
        <dbReference type="ARBA" id="ARBA00005979"/>
    </source>
</evidence>
<dbReference type="EMBL" id="JAACJL010000016">
    <property type="protein sequence ID" value="KAF4619445.1"/>
    <property type="molecule type" value="Genomic_DNA"/>
</dbReference>
<evidence type="ECO:0000313" key="7">
    <source>
        <dbReference type="EMBL" id="KAF4619445.1"/>
    </source>
</evidence>
<dbReference type="SUPFAM" id="SSF51395">
    <property type="entry name" value="FMN-linked oxidoreductases"/>
    <property type="match status" value="1"/>
</dbReference>
<feature type="transmembrane region" description="Helical" evidence="5">
    <location>
        <begin position="425"/>
        <end position="449"/>
    </location>
</feature>
<name>A0A8H4QXP1_9AGAR</name>
<evidence type="ECO:0000256" key="4">
    <source>
        <dbReference type="ARBA" id="ARBA00023002"/>
    </source>
</evidence>
<dbReference type="AlphaFoldDB" id="A0A8H4QXP1"/>
<feature type="transmembrane region" description="Helical" evidence="5">
    <location>
        <begin position="493"/>
        <end position="511"/>
    </location>
</feature>
<dbReference type="Pfam" id="PF00724">
    <property type="entry name" value="Oxidored_FMN"/>
    <property type="match status" value="1"/>
</dbReference>
<keyword evidence="5" id="KW-1133">Transmembrane helix</keyword>
<comment type="caution">
    <text evidence="7">The sequence shown here is derived from an EMBL/GenBank/DDBJ whole genome shotgun (WGS) entry which is preliminary data.</text>
</comment>
<keyword evidence="3" id="KW-0288">FMN</keyword>
<gene>
    <name evidence="7" type="ORF">D9613_005353</name>
</gene>
<keyword evidence="2" id="KW-0285">Flavoprotein</keyword>
<feature type="domain" description="NADH:flavin oxidoreductase/NADH oxidase N-terminal" evidence="6">
    <location>
        <begin position="17"/>
        <end position="397"/>
    </location>
</feature>
<dbReference type="Gene3D" id="3.20.20.70">
    <property type="entry name" value="Aldolase class I"/>
    <property type="match status" value="1"/>
</dbReference>
<dbReference type="InterPro" id="IPR051799">
    <property type="entry name" value="NADH_flavin_oxidoreductase"/>
</dbReference>
<evidence type="ECO:0000256" key="3">
    <source>
        <dbReference type="ARBA" id="ARBA00022643"/>
    </source>
</evidence>
<dbReference type="Proteomes" id="UP000521872">
    <property type="component" value="Unassembled WGS sequence"/>
</dbReference>
<keyword evidence="8" id="KW-1185">Reference proteome</keyword>
<proteinExistence type="inferred from homology"/>
<dbReference type="PANTHER" id="PTHR43656">
    <property type="entry name" value="BINDING OXIDOREDUCTASE, PUTATIVE (AFU_ORTHOLOGUE AFUA_2G08260)-RELATED"/>
    <property type="match status" value="1"/>
</dbReference>
<reference evidence="7 8" key="1">
    <citation type="submission" date="2019-12" db="EMBL/GenBank/DDBJ databases">
        <authorList>
            <person name="Floudas D."/>
            <person name="Bentzer J."/>
            <person name="Ahren D."/>
            <person name="Johansson T."/>
            <person name="Persson P."/>
            <person name="Tunlid A."/>
        </authorList>
    </citation>
    <scope>NUCLEOTIDE SEQUENCE [LARGE SCALE GENOMIC DNA]</scope>
    <source>
        <strain evidence="7 8">CBS 102.39</strain>
    </source>
</reference>
<comment type="similarity">
    <text evidence="1">Belongs to the NADH:flavin oxidoreductase/NADH oxidase family.</text>
</comment>
<evidence type="ECO:0000259" key="6">
    <source>
        <dbReference type="Pfam" id="PF00724"/>
    </source>
</evidence>